<comment type="similarity">
    <text evidence="2 10">Belongs to the GAMAD family.</text>
</comment>
<dbReference type="EMBL" id="JARBJD010000022">
    <property type="protein sequence ID" value="KAK2960580.1"/>
    <property type="molecule type" value="Genomic_DNA"/>
</dbReference>
<keyword evidence="13" id="KW-1185">Reference proteome</keyword>
<dbReference type="Proteomes" id="UP001281761">
    <property type="component" value="Unassembled WGS sequence"/>
</dbReference>
<sequence>MANASTSTMSEVESTLQRIHKHPGVLGIIIAQNEGKGTRWIPTDEENPVIKQREAYSTYCSAVAQQARSAVRDLDPLDDLKFMRIRTKKVEIMIAPEKEYTIICIQDPTQAK</sequence>
<evidence type="ECO:0000313" key="12">
    <source>
        <dbReference type="EMBL" id="KAK2960580.1"/>
    </source>
</evidence>
<evidence type="ECO:0000259" key="11">
    <source>
        <dbReference type="SMART" id="SM00960"/>
    </source>
</evidence>
<accession>A0ABQ9YA07</accession>
<dbReference type="InterPro" id="IPR004942">
    <property type="entry name" value="Roadblock/LAMTOR2_dom"/>
</dbReference>
<name>A0ABQ9YA07_9EUKA</name>
<organism evidence="12 13">
    <name type="scientific">Blattamonas nauphoetae</name>
    <dbReference type="NCBI Taxonomy" id="2049346"/>
    <lineage>
        <taxon>Eukaryota</taxon>
        <taxon>Metamonada</taxon>
        <taxon>Preaxostyla</taxon>
        <taxon>Oxymonadida</taxon>
        <taxon>Blattamonas</taxon>
    </lineage>
</organism>
<evidence type="ECO:0000256" key="1">
    <source>
        <dbReference type="ARBA" id="ARBA00004245"/>
    </source>
</evidence>
<dbReference type="PIRSF" id="PIRSF009998">
    <property type="entry name" value="DLC7"/>
    <property type="match status" value="1"/>
</dbReference>
<evidence type="ECO:0000256" key="2">
    <source>
        <dbReference type="ARBA" id="ARBA00007191"/>
    </source>
</evidence>
<evidence type="ECO:0000256" key="9">
    <source>
        <dbReference type="ARBA" id="ARBA00025362"/>
    </source>
</evidence>
<dbReference type="Gene3D" id="3.30.450.30">
    <property type="entry name" value="Dynein light chain 2a, cytoplasmic"/>
    <property type="match status" value="1"/>
</dbReference>
<keyword evidence="8 10" id="KW-0206">Cytoskeleton</keyword>
<feature type="domain" description="Roadblock/LAMTOR2" evidence="11">
    <location>
        <begin position="12"/>
        <end position="106"/>
    </location>
</feature>
<keyword evidence="5 10" id="KW-0493">Microtubule</keyword>
<dbReference type="Pfam" id="PF03259">
    <property type="entry name" value="Robl_LC7"/>
    <property type="match status" value="1"/>
</dbReference>
<evidence type="ECO:0000256" key="6">
    <source>
        <dbReference type="ARBA" id="ARBA00023017"/>
    </source>
</evidence>
<dbReference type="SMART" id="SM00960">
    <property type="entry name" value="Robl_LC7"/>
    <property type="match status" value="1"/>
</dbReference>
<evidence type="ECO:0000256" key="7">
    <source>
        <dbReference type="ARBA" id="ARBA00023175"/>
    </source>
</evidence>
<keyword evidence="4 10" id="KW-0963">Cytoplasm</keyword>
<keyword evidence="7 10" id="KW-0505">Motor protein</keyword>
<keyword evidence="3 10" id="KW-0813">Transport</keyword>
<comment type="subcellular location">
    <subcellularLocation>
        <location evidence="1 10">Cytoplasm</location>
        <location evidence="1 10">Cytoskeleton</location>
    </subcellularLocation>
</comment>
<evidence type="ECO:0000313" key="13">
    <source>
        <dbReference type="Proteomes" id="UP001281761"/>
    </source>
</evidence>
<dbReference type="InterPro" id="IPR016561">
    <property type="entry name" value="DYNLRB1/2"/>
</dbReference>
<comment type="function">
    <text evidence="9">Acts as one of several non-catalytic accessory components of the cytoplasmic dynein 1 complex that are thought to be involved in linking dynein to cargos and to adapter proteins that regulate dynein function. Cytoplasmic dynein 1 acts as a motor for the intracellular retrograde motility of vesicles and organelles along microtubules.</text>
</comment>
<proteinExistence type="inferred from homology"/>
<evidence type="ECO:0000256" key="4">
    <source>
        <dbReference type="ARBA" id="ARBA00022490"/>
    </source>
</evidence>
<evidence type="ECO:0000256" key="3">
    <source>
        <dbReference type="ARBA" id="ARBA00022448"/>
    </source>
</evidence>
<comment type="caution">
    <text evidence="12">The sequence shown here is derived from an EMBL/GenBank/DDBJ whole genome shotgun (WGS) entry which is preliminary data.</text>
</comment>
<dbReference type="PANTHER" id="PTHR10779">
    <property type="entry name" value="DYNEIN LIGHT CHAIN ROADBLOCK"/>
    <property type="match status" value="1"/>
</dbReference>
<keyword evidence="6 10" id="KW-0243">Dynein</keyword>
<evidence type="ECO:0000256" key="8">
    <source>
        <dbReference type="ARBA" id="ARBA00023212"/>
    </source>
</evidence>
<gene>
    <name evidence="12" type="ORF">BLNAU_4478</name>
</gene>
<evidence type="ECO:0000256" key="10">
    <source>
        <dbReference type="PIRNR" id="PIRNR009998"/>
    </source>
</evidence>
<protein>
    <recommendedName>
        <fullName evidence="10">Dynein light chain roadblock</fullName>
    </recommendedName>
</protein>
<evidence type="ECO:0000256" key="5">
    <source>
        <dbReference type="ARBA" id="ARBA00022701"/>
    </source>
</evidence>
<reference evidence="12 13" key="1">
    <citation type="journal article" date="2022" name="bioRxiv">
        <title>Genomics of Preaxostyla Flagellates Illuminates Evolutionary Transitions and the Path Towards Mitochondrial Loss.</title>
        <authorList>
            <person name="Novak L.V.F."/>
            <person name="Treitli S.C."/>
            <person name="Pyrih J."/>
            <person name="Halakuc P."/>
            <person name="Pipaliya S.V."/>
            <person name="Vacek V."/>
            <person name="Brzon O."/>
            <person name="Soukal P."/>
            <person name="Eme L."/>
            <person name="Dacks J.B."/>
            <person name="Karnkowska A."/>
            <person name="Elias M."/>
            <person name="Hampl V."/>
        </authorList>
    </citation>
    <scope>NUCLEOTIDE SEQUENCE [LARGE SCALE GENOMIC DNA]</scope>
    <source>
        <strain evidence="12">NAU3</strain>
        <tissue evidence="12">Gut</tissue>
    </source>
</reference>
<dbReference type="SUPFAM" id="SSF103196">
    <property type="entry name" value="Roadblock/LC7 domain"/>
    <property type="match status" value="1"/>
</dbReference>